<protein>
    <submittedName>
        <fullName evidence="1">Uncharacterized protein</fullName>
    </submittedName>
</protein>
<dbReference type="Proteomes" id="UP000799754">
    <property type="component" value="Unassembled WGS sequence"/>
</dbReference>
<organism evidence="1 2">
    <name type="scientific">Macroventuria anomochaeta</name>
    <dbReference type="NCBI Taxonomy" id="301207"/>
    <lineage>
        <taxon>Eukaryota</taxon>
        <taxon>Fungi</taxon>
        <taxon>Dikarya</taxon>
        <taxon>Ascomycota</taxon>
        <taxon>Pezizomycotina</taxon>
        <taxon>Dothideomycetes</taxon>
        <taxon>Pleosporomycetidae</taxon>
        <taxon>Pleosporales</taxon>
        <taxon>Pleosporineae</taxon>
        <taxon>Didymellaceae</taxon>
        <taxon>Macroventuria</taxon>
    </lineage>
</organism>
<keyword evidence="2" id="KW-1185">Reference proteome</keyword>
<reference evidence="1" key="1">
    <citation type="journal article" date="2020" name="Stud. Mycol.">
        <title>101 Dothideomycetes genomes: a test case for predicting lifestyles and emergence of pathogens.</title>
        <authorList>
            <person name="Haridas S."/>
            <person name="Albert R."/>
            <person name="Binder M."/>
            <person name="Bloem J."/>
            <person name="Labutti K."/>
            <person name="Salamov A."/>
            <person name="Andreopoulos B."/>
            <person name="Baker S."/>
            <person name="Barry K."/>
            <person name="Bills G."/>
            <person name="Bluhm B."/>
            <person name="Cannon C."/>
            <person name="Castanera R."/>
            <person name="Culley D."/>
            <person name="Daum C."/>
            <person name="Ezra D."/>
            <person name="Gonzalez J."/>
            <person name="Henrissat B."/>
            <person name="Kuo A."/>
            <person name="Liang C."/>
            <person name="Lipzen A."/>
            <person name="Lutzoni F."/>
            <person name="Magnuson J."/>
            <person name="Mondo S."/>
            <person name="Nolan M."/>
            <person name="Ohm R."/>
            <person name="Pangilinan J."/>
            <person name="Park H.-J."/>
            <person name="Ramirez L."/>
            <person name="Alfaro M."/>
            <person name="Sun H."/>
            <person name="Tritt A."/>
            <person name="Yoshinaga Y."/>
            <person name="Zwiers L.-H."/>
            <person name="Turgeon B."/>
            <person name="Goodwin S."/>
            <person name="Spatafora J."/>
            <person name="Crous P."/>
            <person name="Grigoriev I."/>
        </authorList>
    </citation>
    <scope>NUCLEOTIDE SEQUENCE</scope>
    <source>
        <strain evidence="1">CBS 525.71</strain>
    </source>
</reference>
<proteinExistence type="predicted"/>
<evidence type="ECO:0000313" key="2">
    <source>
        <dbReference type="Proteomes" id="UP000799754"/>
    </source>
</evidence>
<evidence type="ECO:0000313" key="1">
    <source>
        <dbReference type="EMBL" id="KAF2623932.1"/>
    </source>
</evidence>
<comment type="caution">
    <text evidence="1">The sequence shown here is derived from an EMBL/GenBank/DDBJ whole genome shotgun (WGS) entry which is preliminary data.</text>
</comment>
<sequence length="72" mass="8124">MDPIDKAIKSIEAHEPGELFYYSKIAIKSNVNPTTLSQRHRAVQASRATAASLRQNLSPQQEQQLIQHINKL</sequence>
<gene>
    <name evidence="1" type="ORF">BU25DRAFT_310976</name>
</gene>
<feature type="non-terminal residue" evidence="1">
    <location>
        <position position="72"/>
    </location>
</feature>
<dbReference type="EMBL" id="MU006734">
    <property type="protein sequence ID" value="KAF2623932.1"/>
    <property type="molecule type" value="Genomic_DNA"/>
</dbReference>
<name>A0ACB6RSN8_9PLEO</name>
<accession>A0ACB6RSN8</accession>